<comment type="subcellular location">
    <subcellularLocation>
        <location evidence="4">Periplasm</location>
    </subcellularLocation>
</comment>
<dbReference type="GO" id="GO:0030288">
    <property type="term" value="C:outer membrane-bounded periplasmic space"/>
    <property type="evidence" value="ECO:0007669"/>
    <property type="project" value="TreeGrafter"/>
</dbReference>
<dbReference type="GO" id="GO:0001530">
    <property type="term" value="F:lipopolysaccharide binding"/>
    <property type="evidence" value="ECO:0007669"/>
    <property type="project" value="InterPro"/>
</dbReference>
<dbReference type="GO" id="GO:0017089">
    <property type="term" value="F:glycolipid transfer activity"/>
    <property type="evidence" value="ECO:0007669"/>
    <property type="project" value="TreeGrafter"/>
</dbReference>
<accession>A0AA49IY93</accession>
<dbReference type="Pfam" id="PF03968">
    <property type="entry name" value="LptD_N"/>
    <property type="match status" value="1"/>
</dbReference>
<comment type="similarity">
    <text evidence="4">Belongs to the LptA family.</text>
</comment>
<keyword evidence="3 4" id="KW-0574">Periplasm</keyword>
<keyword evidence="2 4" id="KW-0732">Signal</keyword>
<comment type="subunit">
    <text evidence="4">Component of the lipopolysaccharide transport and assembly complex.</text>
</comment>
<dbReference type="AlphaFoldDB" id="A0AA49IY93"/>
<dbReference type="EMBL" id="CP107246">
    <property type="protein sequence ID" value="WIM05414.1"/>
    <property type="molecule type" value="Genomic_DNA"/>
</dbReference>
<dbReference type="Gene3D" id="2.60.450.10">
    <property type="entry name" value="Lipopolysaccharide (LPS) transport protein A like domain"/>
    <property type="match status" value="1"/>
</dbReference>
<organism evidence="7">
    <name type="scientific">Candidatus Nitricoxidivorans perseverans</name>
    <dbReference type="NCBI Taxonomy" id="2975601"/>
    <lineage>
        <taxon>Bacteria</taxon>
        <taxon>Pseudomonadati</taxon>
        <taxon>Pseudomonadota</taxon>
        <taxon>Betaproteobacteria</taxon>
        <taxon>Nitrosomonadales</taxon>
        <taxon>Sterolibacteriaceae</taxon>
        <taxon>Candidatus Nitricoxidivorans</taxon>
    </lineage>
</organism>
<dbReference type="PANTHER" id="PTHR36504:SF1">
    <property type="entry name" value="LIPOPOLYSACCHARIDE EXPORT SYSTEM PROTEIN LPTA"/>
    <property type="match status" value="1"/>
</dbReference>
<evidence type="ECO:0000259" key="6">
    <source>
        <dbReference type="Pfam" id="PF03968"/>
    </source>
</evidence>
<keyword evidence="1 4" id="KW-0813">Transport</keyword>
<evidence type="ECO:0000256" key="1">
    <source>
        <dbReference type="ARBA" id="ARBA00022448"/>
    </source>
</evidence>
<dbReference type="KEGG" id="npv:OHM77_12115"/>
<dbReference type="InterPro" id="IPR052037">
    <property type="entry name" value="LPS_export_LptA"/>
</dbReference>
<proteinExistence type="inferred from homology"/>
<feature type="region of interest" description="Disordered" evidence="5">
    <location>
        <begin position="173"/>
        <end position="205"/>
    </location>
</feature>
<evidence type="ECO:0000256" key="3">
    <source>
        <dbReference type="ARBA" id="ARBA00022764"/>
    </source>
</evidence>
<dbReference type="Proteomes" id="UP001234916">
    <property type="component" value="Chromosome"/>
</dbReference>
<name>A0AA49IY93_9PROT</name>
<dbReference type="NCBIfam" id="TIGR03002">
    <property type="entry name" value="outer_YhbN_LptA"/>
    <property type="match status" value="1"/>
</dbReference>
<evidence type="ECO:0000256" key="4">
    <source>
        <dbReference type="HAMAP-Rule" id="MF_01914"/>
    </source>
</evidence>
<gene>
    <name evidence="4 7" type="primary">lptA</name>
    <name evidence="7" type="ORF">OHM77_12115</name>
</gene>
<comment type="function">
    <text evidence="4">Involved in the assembly of lipopolysaccharide (LPS). Required for the translocation of LPS from the inner membrane to the outer membrane.</text>
</comment>
<dbReference type="InterPro" id="IPR005653">
    <property type="entry name" value="OstA-like_N"/>
</dbReference>
<sequence length="205" mass="22195" precursor="true">MKTSLPTILSVLLALLAVRPAFAERADRDKPIQLEADRITVDDAKKVHILEGNVQLIRGTMVIRTARLVVTQDESGFQKGVATGGEGGLARFRQKREGRDEYVEGEAERIEHDGKEEKTEFFQRAMVKSGLDEVRGPYVSFDGLTENYLVSSGPGGAKSTGNAAARKERVRAVIQPKGKGDGKAAPAKSDPALKAAPELATPRQE</sequence>
<dbReference type="GO" id="GO:0015920">
    <property type="term" value="P:lipopolysaccharide transport"/>
    <property type="evidence" value="ECO:0007669"/>
    <property type="project" value="UniProtKB-UniRule"/>
</dbReference>
<evidence type="ECO:0000256" key="2">
    <source>
        <dbReference type="ARBA" id="ARBA00022729"/>
    </source>
</evidence>
<protein>
    <recommendedName>
        <fullName evidence="4">Lipopolysaccharide export system protein LptA</fullName>
    </recommendedName>
</protein>
<dbReference type="HAMAP" id="MF_01914">
    <property type="entry name" value="LPS_assembly_LptA"/>
    <property type="match status" value="1"/>
</dbReference>
<evidence type="ECO:0000313" key="7">
    <source>
        <dbReference type="EMBL" id="WIM05414.1"/>
    </source>
</evidence>
<feature type="domain" description="Organic solvent tolerance-like N-terminal" evidence="6">
    <location>
        <begin position="34"/>
        <end position="143"/>
    </location>
</feature>
<dbReference type="GO" id="GO:0043165">
    <property type="term" value="P:Gram-negative-bacterium-type cell outer membrane assembly"/>
    <property type="evidence" value="ECO:0007669"/>
    <property type="project" value="UniProtKB-UniRule"/>
</dbReference>
<reference evidence="7" key="1">
    <citation type="journal article" date="2023" name="Nat. Microbiol.">
        <title>Enrichment and characterization of a nitric oxide-reducing microbial community in a continuous bioreactor.</title>
        <authorList>
            <person name="Garrido-Amador P."/>
            <person name="Stortenbeker N."/>
            <person name="Wessels H.J.C.T."/>
            <person name="Speth D.R."/>
            <person name="Garcia-Heredia I."/>
            <person name="Kartal B."/>
        </authorList>
    </citation>
    <scope>NUCLEOTIDE SEQUENCE</scope>
    <source>
        <strain evidence="7">MAG1</strain>
    </source>
</reference>
<dbReference type="InterPro" id="IPR014340">
    <property type="entry name" value="LptA"/>
</dbReference>
<evidence type="ECO:0000256" key="5">
    <source>
        <dbReference type="SAM" id="MobiDB-lite"/>
    </source>
</evidence>
<dbReference type="PANTHER" id="PTHR36504">
    <property type="entry name" value="LIPOPOLYSACCHARIDE EXPORT SYSTEM PROTEIN LPTA"/>
    <property type="match status" value="1"/>
</dbReference>
<dbReference type="GO" id="GO:0009279">
    <property type="term" value="C:cell outer membrane"/>
    <property type="evidence" value="ECO:0007669"/>
    <property type="project" value="TreeGrafter"/>
</dbReference>
<feature type="chain" id="PRO_5041499046" description="Lipopolysaccharide export system protein LptA" evidence="4">
    <location>
        <begin position="24"/>
        <end position="205"/>
    </location>
</feature>
<feature type="signal peptide" evidence="4">
    <location>
        <begin position="1"/>
        <end position="23"/>
    </location>
</feature>